<feature type="domain" description="Aminopeptidase N-like N-terminal" evidence="18">
    <location>
        <begin position="72"/>
        <end position="243"/>
    </location>
</feature>
<organism evidence="19 20">
    <name type="scientific">Actinorhabdospora filicis</name>
    <dbReference type="NCBI Taxonomy" id="1785913"/>
    <lineage>
        <taxon>Bacteria</taxon>
        <taxon>Bacillati</taxon>
        <taxon>Actinomycetota</taxon>
        <taxon>Actinomycetes</taxon>
        <taxon>Micromonosporales</taxon>
        <taxon>Micromonosporaceae</taxon>
        <taxon>Actinorhabdospora</taxon>
    </lineage>
</organism>
<proteinExistence type="inferred from homology"/>
<feature type="binding site" evidence="14">
    <location>
        <position position="342"/>
    </location>
    <ligand>
        <name>Zn(2+)</name>
        <dbReference type="ChEBI" id="CHEBI:29105"/>
        <note>catalytic</note>
    </ligand>
</feature>
<dbReference type="GO" id="GO:0008270">
    <property type="term" value="F:zinc ion binding"/>
    <property type="evidence" value="ECO:0007669"/>
    <property type="project" value="InterPro"/>
</dbReference>
<dbReference type="EC" id="3.4.11.2" evidence="4"/>
<dbReference type="InterPro" id="IPR045357">
    <property type="entry name" value="Aminopeptidase_N-like_N"/>
</dbReference>
<sequence length="482" mass="53077">MPRALHRRALAAGLALAIAVPLAACQPDAKIADPTASQSSAPPPGPDYSAGRSNPVADPLYPDYGSADIDVLHYGLDLAWDPKARLLSGTATLAVRPVVAASQMTFDFDSRLKVSAVTVDGAAAQARQKDHDLVVPAAVTADKTVTVVITYAGEPGPADAPMSRPDFKEGVGATVEKDGALWTMQEPYGAFTWYPVNDHPSDEALYDFAITAPEGWTGVASGTYLGTEAGVSKWRSTVPVASYVTTIAVDEFELIEEKGPHDLPLTYWVPAEFKKKFEKHLRRSPEIIEWLEDLYGPYPFESAGVVVVGGESAMETQQMVTFSGDGAKEDMIEEVLAHEYAHQWFGDAISPRTWKDVWLNEGFAMYTEGLWVDKERKDVTEAGLWGYWRELDQQLRDKYGPPGDYKARDFAASNVYICPAVMLHELRKKMGGGKFDEMARDWVQTQKNSTQDRESFTKFVSERAGEDMSGFIDEWLDSKKTP</sequence>
<evidence type="ECO:0000256" key="13">
    <source>
        <dbReference type="ARBA" id="ARBA00031533"/>
    </source>
</evidence>
<feature type="binding site" evidence="14">
    <location>
        <position position="338"/>
    </location>
    <ligand>
        <name>Zn(2+)</name>
        <dbReference type="ChEBI" id="CHEBI:29105"/>
        <note>catalytic</note>
    </ligand>
</feature>
<gene>
    <name evidence="19" type="ORF">Afil01_06570</name>
</gene>
<dbReference type="GO" id="GO:0008237">
    <property type="term" value="F:metallopeptidase activity"/>
    <property type="evidence" value="ECO:0007669"/>
    <property type="project" value="UniProtKB-KW"/>
</dbReference>
<feature type="region of interest" description="Disordered" evidence="15">
    <location>
        <begin position="32"/>
        <end position="55"/>
    </location>
</feature>
<keyword evidence="16" id="KW-0732">Signal</keyword>
<dbReference type="GO" id="GO:0016285">
    <property type="term" value="F:alanyl aminopeptidase activity"/>
    <property type="evidence" value="ECO:0007669"/>
    <property type="project" value="UniProtKB-EC"/>
</dbReference>
<comment type="caution">
    <text evidence="19">The sequence shown here is derived from an EMBL/GenBank/DDBJ whole genome shotgun (WGS) entry which is preliminary data.</text>
</comment>
<feature type="signal peptide" evidence="16">
    <location>
        <begin position="1"/>
        <end position="23"/>
    </location>
</feature>
<dbReference type="RefSeq" id="WP_285661068.1">
    <property type="nucleotide sequence ID" value="NZ_BSTX01000001.1"/>
</dbReference>
<evidence type="ECO:0000256" key="10">
    <source>
        <dbReference type="ARBA" id="ARBA00022833"/>
    </source>
</evidence>
<evidence type="ECO:0000259" key="17">
    <source>
        <dbReference type="Pfam" id="PF01433"/>
    </source>
</evidence>
<dbReference type="EMBL" id="BSTX01000001">
    <property type="protein sequence ID" value="GLZ75850.1"/>
    <property type="molecule type" value="Genomic_DNA"/>
</dbReference>
<accession>A0A9W6SER2</accession>
<evidence type="ECO:0000256" key="3">
    <source>
        <dbReference type="ARBA" id="ARBA00010136"/>
    </source>
</evidence>
<dbReference type="Gene3D" id="2.60.40.1730">
    <property type="entry name" value="tricorn interacting facor f3 domain"/>
    <property type="match status" value="1"/>
</dbReference>
<evidence type="ECO:0000313" key="19">
    <source>
        <dbReference type="EMBL" id="GLZ75850.1"/>
    </source>
</evidence>
<keyword evidence="9" id="KW-0378">Hydrolase</keyword>
<keyword evidence="20" id="KW-1185">Reference proteome</keyword>
<dbReference type="GO" id="GO:0006508">
    <property type="term" value="P:proteolysis"/>
    <property type="evidence" value="ECO:0007669"/>
    <property type="project" value="UniProtKB-KW"/>
</dbReference>
<evidence type="ECO:0000256" key="5">
    <source>
        <dbReference type="ARBA" id="ARBA00015611"/>
    </source>
</evidence>
<evidence type="ECO:0000256" key="2">
    <source>
        <dbReference type="ARBA" id="ARBA00004496"/>
    </source>
</evidence>
<comment type="cofactor">
    <cofactor evidence="14">
        <name>Zn(2+)</name>
        <dbReference type="ChEBI" id="CHEBI:29105"/>
    </cofactor>
    <text evidence="14">Binds 1 zinc ion per subunit.</text>
</comment>
<dbReference type="InterPro" id="IPR001930">
    <property type="entry name" value="Peptidase_M1"/>
</dbReference>
<keyword evidence="7" id="KW-0645">Protease</keyword>
<evidence type="ECO:0000256" key="15">
    <source>
        <dbReference type="SAM" id="MobiDB-lite"/>
    </source>
</evidence>
<keyword evidence="8 14" id="KW-0479">Metal-binding</keyword>
<dbReference type="InterPro" id="IPR027268">
    <property type="entry name" value="Peptidase_M4/M1_CTD_sf"/>
</dbReference>
<evidence type="ECO:0000256" key="16">
    <source>
        <dbReference type="SAM" id="SignalP"/>
    </source>
</evidence>
<evidence type="ECO:0000256" key="1">
    <source>
        <dbReference type="ARBA" id="ARBA00000098"/>
    </source>
</evidence>
<feature type="binding site" evidence="14">
    <location>
        <position position="361"/>
    </location>
    <ligand>
        <name>Zn(2+)</name>
        <dbReference type="ChEBI" id="CHEBI:29105"/>
        <note>catalytic</note>
    </ligand>
</feature>
<protein>
    <recommendedName>
        <fullName evidence="5">Aminopeptidase N</fullName>
        <ecNumber evidence="4">3.4.11.2</ecNumber>
    </recommendedName>
    <alternativeName>
        <fullName evidence="12">Alanine aminopeptidase</fullName>
    </alternativeName>
    <alternativeName>
        <fullName evidence="13">Lysyl aminopeptidase</fullName>
    </alternativeName>
</protein>
<dbReference type="AlphaFoldDB" id="A0A9W6SER2"/>
<dbReference type="PANTHER" id="PTHR45726">
    <property type="entry name" value="LEUKOTRIENE A-4 HYDROLASE"/>
    <property type="match status" value="1"/>
</dbReference>
<comment type="catalytic activity">
    <reaction evidence="1">
        <text>Release of an N-terminal amino acid, Xaa-|-Yaa- from a peptide, amide or arylamide. Xaa is preferably Ala, but may be most amino acids including Pro (slow action). When a terminal hydrophobic residue is followed by a prolyl residue, the two may be released as an intact Xaa-Pro dipeptide.</text>
        <dbReference type="EC" id="3.4.11.2"/>
    </reaction>
</comment>
<evidence type="ECO:0000313" key="20">
    <source>
        <dbReference type="Proteomes" id="UP001165079"/>
    </source>
</evidence>
<name>A0A9W6SER2_9ACTN</name>
<keyword evidence="6" id="KW-0963">Cytoplasm</keyword>
<dbReference type="PRINTS" id="PR00756">
    <property type="entry name" value="ALADIPTASE"/>
</dbReference>
<feature type="chain" id="PRO_5040874081" description="Aminopeptidase N" evidence="16">
    <location>
        <begin position="24"/>
        <end position="482"/>
    </location>
</feature>
<dbReference type="InterPro" id="IPR042097">
    <property type="entry name" value="Aminopeptidase_N-like_N_sf"/>
</dbReference>
<dbReference type="Proteomes" id="UP001165079">
    <property type="component" value="Unassembled WGS sequence"/>
</dbReference>
<evidence type="ECO:0000256" key="8">
    <source>
        <dbReference type="ARBA" id="ARBA00022723"/>
    </source>
</evidence>
<evidence type="ECO:0000256" key="4">
    <source>
        <dbReference type="ARBA" id="ARBA00012564"/>
    </source>
</evidence>
<comment type="subcellular location">
    <subcellularLocation>
        <location evidence="2">Cytoplasm</location>
    </subcellularLocation>
</comment>
<reference evidence="19" key="1">
    <citation type="submission" date="2023-03" db="EMBL/GenBank/DDBJ databases">
        <title>Actinorhabdospora filicis NBRC 111898.</title>
        <authorList>
            <person name="Ichikawa N."/>
            <person name="Sato H."/>
            <person name="Tonouchi N."/>
        </authorList>
    </citation>
    <scope>NUCLEOTIDE SEQUENCE</scope>
    <source>
        <strain evidence="19">NBRC 111898</strain>
    </source>
</reference>
<evidence type="ECO:0000256" key="11">
    <source>
        <dbReference type="ARBA" id="ARBA00023049"/>
    </source>
</evidence>
<feature type="domain" description="Peptidase M1 membrane alanine aminopeptidase" evidence="17">
    <location>
        <begin position="285"/>
        <end position="475"/>
    </location>
</feature>
<evidence type="ECO:0000256" key="6">
    <source>
        <dbReference type="ARBA" id="ARBA00022490"/>
    </source>
</evidence>
<keyword evidence="11" id="KW-0482">Metalloprotease</keyword>
<evidence type="ECO:0000259" key="18">
    <source>
        <dbReference type="Pfam" id="PF17900"/>
    </source>
</evidence>
<dbReference type="Pfam" id="PF01433">
    <property type="entry name" value="Peptidase_M1"/>
    <property type="match status" value="1"/>
</dbReference>
<dbReference type="SUPFAM" id="SSF55486">
    <property type="entry name" value="Metalloproteases ('zincins'), catalytic domain"/>
    <property type="match status" value="1"/>
</dbReference>
<evidence type="ECO:0000256" key="14">
    <source>
        <dbReference type="PIRSR" id="PIRSR634015-3"/>
    </source>
</evidence>
<dbReference type="Pfam" id="PF17900">
    <property type="entry name" value="Peptidase_M1_N"/>
    <property type="match status" value="1"/>
</dbReference>
<evidence type="ECO:0000256" key="12">
    <source>
        <dbReference type="ARBA" id="ARBA00029811"/>
    </source>
</evidence>
<dbReference type="SUPFAM" id="SSF63737">
    <property type="entry name" value="Leukotriene A4 hydrolase N-terminal domain"/>
    <property type="match status" value="1"/>
</dbReference>
<dbReference type="Gene3D" id="1.10.390.10">
    <property type="entry name" value="Neutral Protease Domain 2"/>
    <property type="match status" value="1"/>
</dbReference>
<evidence type="ECO:0000256" key="9">
    <source>
        <dbReference type="ARBA" id="ARBA00022801"/>
    </source>
</evidence>
<dbReference type="GO" id="GO:0005737">
    <property type="term" value="C:cytoplasm"/>
    <property type="evidence" value="ECO:0007669"/>
    <property type="project" value="UniProtKB-SubCell"/>
</dbReference>
<evidence type="ECO:0000256" key="7">
    <source>
        <dbReference type="ARBA" id="ARBA00022670"/>
    </source>
</evidence>
<dbReference type="PANTHER" id="PTHR45726:SF3">
    <property type="entry name" value="LEUKOTRIENE A-4 HYDROLASE"/>
    <property type="match status" value="1"/>
</dbReference>
<dbReference type="InterPro" id="IPR034015">
    <property type="entry name" value="M1_LTA4H"/>
</dbReference>
<comment type="similarity">
    <text evidence="3">Belongs to the peptidase M1 family.</text>
</comment>
<keyword evidence="10 14" id="KW-0862">Zinc</keyword>
<dbReference type="CDD" id="cd09603">
    <property type="entry name" value="M1_APN_like"/>
    <property type="match status" value="1"/>
</dbReference>
<dbReference type="InterPro" id="IPR014782">
    <property type="entry name" value="Peptidase_M1_dom"/>
</dbReference>